<name>A0A0F9SJV3_9ZZZZ</name>
<protein>
    <submittedName>
        <fullName evidence="2">Uncharacterized protein</fullName>
    </submittedName>
</protein>
<dbReference type="AlphaFoldDB" id="A0A0F9SJV3"/>
<feature type="region of interest" description="Disordered" evidence="1">
    <location>
        <begin position="1"/>
        <end position="28"/>
    </location>
</feature>
<comment type="caution">
    <text evidence="2">The sequence shown here is derived from an EMBL/GenBank/DDBJ whole genome shotgun (WGS) entry which is preliminary data.</text>
</comment>
<proteinExistence type="predicted"/>
<accession>A0A0F9SJV3</accession>
<evidence type="ECO:0000256" key="1">
    <source>
        <dbReference type="SAM" id="MobiDB-lite"/>
    </source>
</evidence>
<evidence type="ECO:0000313" key="2">
    <source>
        <dbReference type="EMBL" id="KKN69255.1"/>
    </source>
</evidence>
<sequence>MTKQSRGLGGSSSSETTTEHRKGSKMRGKFLISHRGGPFLMHIVDGCDPGAERCNNGFDNLIDQGFVPCPKCMKK</sequence>
<dbReference type="EMBL" id="LAZR01000429">
    <property type="protein sequence ID" value="KKN69255.1"/>
    <property type="molecule type" value="Genomic_DNA"/>
</dbReference>
<organism evidence="2">
    <name type="scientific">marine sediment metagenome</name>
    <dbReference type="NCBI Taxonomy" id="412755"/>
    <lineage>
        <taxon>unclassified sequences</taxon>
        <taxon>metagenomes</taxon>
        <taxon>ecological metagenomes</taxon>
    </lineage>
</organism>
<gene>
    <name evidence="2" type="ORF">LCGC14_0442500</name>
</gene>
<reference evidence="2" key="1">
    <citation type="journal article" date="2015" name="Nature">
        <title>Complex archaea that bridge the gap between prokaryotes and eukaryotes.</title>
        <authorList>
            <person name="Spang A."/>
            <person name="Saw J.H."/>
            <person name="Jorgensen S.L."/>
            <person name="Zaremba-Niedzwiedzka K."/>
            <person name="Martijn J."/>
            <person name="Lind A.E."/>
            <person name="van Eijk R."/>
            <person name="Schleper C."/>
            <person name="Guy L."/>
            <person name="Ettema T.J."/>
        </authorList>
    </citation>
    <scope>NUCLEOTIDE SEQUENCE</scope>
</reference>